<organism evidence="1 2">
    <name type="scientific">Aspergillus pseudodeflectus</name>
    <dbReference type="NCBI Taxonomy" id="176178"/>
    <lineage>
        <taxon>Eukaryota</taxon>
        <taxon>Fungi</taxon>
        <taxon>Dikarya</taxon>
        <taxon>Ascomycota</taxon>
        <taxon>Pezizomycotina</taxon>
        <taxon>Eurotiomycetes</taxon>
        <taxon>Eurotiomycetidae</taxon>
        <taxon>Eurotiales</taxon>
        <taxon>Aspergillaceae</taxon>
        <taxon>Aspergillus</taxon>
        <taxon>Aspergillus subgen. Nidulantes</taxon>
    </lineage>
</organism>
<keyword evidence="2" id="KW-1185">Reference proteome</keyword>
<evidence type="ECO:0000313" key="2">
    <source>
        <dbReference type="Proteomes" id="UP001610444"/>
    </source>
</evidence>
<sequence>MQQCVAEVDANLPFLIAGEAAYPVSAADPLSLFCATACARTFVSPLSSLYHQLVM</sequence>
<evidence type="ECO:0000313" key="1">
    <source>
        <dbReference type="EMBL" id="KAL2840945.1"/>
    </source>
</evidence>
<dbReference type="RefSeq" id="XP_070894327.1">
    <property type="nucleotide sequence ID" value="XM_071041605.1"/>
</dbReference>
<name>A0ABR4JLQ8_9EURO</name>
<dbReference type="GeneID" id="98156769"/>
<comment type="caution">
    <text evidence="1">The sequence shown here is derived from an EMBL/GenBank/DDBJ whole genome shotgun (WGS) entry which is preliminary data.</text>
</comment>
<dbReference type="Proteomes" id="UP001610444">
    <property type="component" value="Unassembled WGS sequence"/>
</dbReference>
<dbReference type="EMBL" id="JBFXLR010000061">
    <property type="protein sequence ID" value="KAL2840945.1"/>
    <property type="molecule type" value="Genomic_DNA"/>
</dbReference>
<protein>
    <submittedName>
        <fullName evidence="1">Uncharacterized protein</fullName>
    </submittedName>
</protein>
<proteinExistence type="predicted"/>
<gene>
    <name evidence="1" type="ORF">BJX68DRAFT_246138</name>
</gene>
<reference evidence="1 2" key="1">
    <citation type="submission" date="2024-07" db="EMBL/GenBank/DDBJ databases">
        <title>Section-level genome sequencing and comparative genomics of Aspergillus sections Usti and Cavernicolus.</title>
        <authorList>
            <consortium name="Lawrence Berkeley National Laboratory"/>
            <person name="Nybo J.L."/>
            <person name="Vesth T.C."/>
            <person name="Theobald S."/>
            <person name="Frisvad J.C."/>
            <person name="Larsen T.O."/>
            <person name="Kjaerboelling I."/>
            <person name="Rothschild-Mancinelli K."/>
            <person name="Lyhne E.K."/>
            <person name="Kogle M.E."/>
            <person name="Barry K."/>
            <person name="Clum A."/>
            <person name="Na H."/>
            <person name="Ledsgaard L."/>
            <person name="Lin J."/>
            <person name="Lipzen A."/>
            <person name="Kuo A."/>
            <person name="Riley R."/>
            <person name="Mondo S."/>
            <person name="LaButti K."/>
            <person name="Haridas S."/>
            <person name="Pangalinan J."/>
            <person name="Salamov A.A."/>
            <person name="Simmons B.A."/>
            <person name="Magnuson J.K."/>
            <person name="Chen J."/>
            <person name="Drula E."/>
            <person name="Henrissat B."/>
            <person name="Wiebenga A."/>
            <person name="Lubbers R.J."/>
            <person name="Gomes A.C."/>
            <person name="Macurrencykelacurrency M.R."/>
            <person name="Stajich J."/>
            <person name="Grigoriev I.V."/>
            <person name="Mortensen U.H."/>
            <person name="De vries R.P."/>
            <person name="Baker S.E."/>
            <person name="Andersen M.R."/>
        </authorList>
    </citation>
    <scope>NUCLEOTIDE SEQUENCE [LARGE SCALE GENOMIC DNA]</scope>
    <source>
        <strain evidence="1 2">CBS 756.74</strain>
    </source>
</reference>
<accession>A0ABR4JLQ8</accession>